<dbReference type="InterPro" id="IPR013762">
    <property type="entry name" value="Integrase-like_cat_sf"/>
</dbReference>
<dbReference type="GO" id="GO:0003677">
    <property type="term" value="F:DNA binding"/>
    <property type="evidence" value="ECO:0007669"/>
    <property type="project" value="UniProtKB-UniRule"/>
</dbReference>
<protein>
    <submittedName>
        <fullName evidence="7">Tyrosine-type recombinase/integrase</fullName>
    </submittedName>
</protein>
<dbReference type="Pfam" id="PF00589">
    <property type="entry name" value="Phage_integrase"/>
    <property type="match status" value="1"/>
</dbReference>
<comment type="caution">
    <text evidence="7">The sequence shown here is derived from an EMBL/GenBank/DDBJ whole genome shotgun (WGS) entry which is preliminary data.</text>
</comment>
<feature type="domain" description="Tyr recombinase" evidence="5">
    <location>
        <begin position="119"/>
        <end position="305"/>
    </location>
</feature>
<evidence type="ECO:0000256" key="1">
    <source>
        <dbReference type="ARBA" id="ARBA00022908"/>
    </source>
</evidence>
<keyword evidence="3" id="KW-0233">DNA recombination</keyword>
<dbReference type="InterPro" id="IPR002104">
    <property type="entry name" value="Integrase_catalytic"/>
</dbReference>
<dbReference type="InterPro" id="IPR010998">
    <property type="entry name" value="Integrase_recombinase_N"/>
</dbReference>
<dbReference type="InterPro" id="IPR011010">
    <property type="entry name" value="DNA_brk_join_enz"/>
</dbReference>
<dbReference type="AlphaFoldDB" id="A0A7K1UHJ6"/>
<keyword evidence="2 4" id="KW-0238">DNA-binding</keyword>
<proteinExistence type="predicted"/>
<dbReference type="Proteomes" id="UP000460157">
    <property type="component" value="Unassembled WGS sequence"/>
</dbReference>
<dbReference type="Pfam" id="PF02899">
    <property type="entry name" value="Phage_int_SAM_1"/>
    <property type="match status" value="1"/>
</dbReference>
<dbReference type="InterPro" id="IPR044068">
    <property type="entry name" value="CB"/>
</dbReference>
<evidence type="ECO:0000313" key="7">
    <source>
        <dbReference type="EMBL" id="MVT25943.1"/>
    </source>
</evidence>
<dbReference type="SUPFAM" id="SSF56349">
    <property type="entry name" value="DNA breaking-rejoining enzymes"/>
    <property type="match status" value="1"/>
</dbReference>
<reference evidence="7 8" key="1">
    <citation type="submission" date="2019-12" db="EMBL/GenBank/DDBJ databases">
        <title>Nesterenkonia muleiensis sp. nov., a novel actinobacterium isolated from sap of Populus euphratica.</title>
        <authorList>
            <person name="Wang R."/>
        </authorList>
    </citation>
    <scope>NUCLEOTIDE SEQUENCE [LARGE SCALE GENOMIC DNA]</scope>
    <source>
        <strain evidence="7 8">F10</strain>
    </source>
</reference>
<dbReference type="GO" id="GO:0015074">
    <property type="term" value="P:DNA integration"/>
    <property type="evidence" value="ECO:0007669"/>
    <property type="project" value="UniProtKB-KW"/>
</dbReference>
<evidence type="ECO:0000313" key="8">
    <source>
        <dbReference type="Proteomes" id="UP000460157"/>
    </source>
</evidence>
<dbReference type="OrthoDB" id="9801717at2"/>
<evidence type="ECO:0000259" key="5">
    <source>
        <dbReference type="PROSITE" id="PS51898"/>
    </source>
</evidence>
<dbReference type="PANTHER" id="PTHR30349">
    <property type="entry name" value="PHAGE INTEGRASE-RELATED"/>
    <property type="match status" value="1"/>
</dbReference>
<evidence type="ECO:0000259" key="6">
    <source>
        <dbReference type="PROSITE" id="PS51900"/>
    </source>
</evidence>
<keyword evidence="8" id="KW-1185">Reference proteome</keyword>
<keyword evidence="1" id="KW-0229">DNA integration</keyword>
<accession>A0A7K1UHJ6</accession>
<organism evidence="7 8">
    <name type="scientific">Nesterenkonia alkaliphila</name>
    <dbReference type="NCBI Taxonomy" id="1463631"/>
    <lineage>
        <taxon>Bacteria</taxon>
        <taxon>Bacillati</taxon>
        <taxon>Actinomycetota</taxon>
        <taxon>Actinomycetes</taxon>
        <taxon>Micrococcales</taxon>
        <taxon>Micrococcaceae</taxon>
        <taxon>Nesterenkonia</taxon>
    </lineage>
</organism>
<evidence type="ECO:0000256" key="3">
    <source>
        <dbReference type="ARBA" id="ARBA00023172"/>
    </source>
</evidence>
<gene>
    <name evidence="7" type="ORF">GNZ21_06155</name>
</gene>
<dbReference type="EMBL" id="WRPM01000042">
    <property type="protein sequence ID" value="MVT25943.1"/>
    <property type="molecule type" value="Genomic_DNA"/>
</dbReference>
<dbReference type="RefSeq" id="WP_157322427.1">
    <property type="nucleotide sequence ID" value="NZ_BMFX01000064.1"/>
</dbReference>
<dbReference type="InterPro" id="IPR004107">
    <property type="entry name" value="Integrase_SAM-like_N"/>
</dbReference>
<dbReference type="GO" id="GO:0006310">
    <property type="term" value="P:DNA recombination"/>
    <property type="evidence" value="ECO:0007669"/>
    <property type="project" value="UniProtKB-KW"/>
</dbReference>
<dbReference type="Gene3D" id="1.10.443.10">
    <property type="entry name" value="Intergrase catalytic core"/>
    <property type="match status" value="1"/>
</dbReference>
<dbReference type="PROSITE" id="PS51898">
    <property type="entry name" value="TYR_RECOMBINASE"/>
    <property type="match status" value="1"/>
</dbReference>
<evidence type="ECO:0000256" key="2">
    <source>
        <dbReference type="ARBA" id="ARBA00023125"/>
    </source>
</evidence>
<feature type="domain" description="Core-binding (CB)" evidence="6">
    <location>
        <begin position="2"/>
        <end position="95"/>
    </location>
</feature>
<dbReference type="Gene3D" id="1.10.150.130">
    <property type="match status" value="1"/>
</dbReference>
<name>A0A7K1UHJ6_9MICC</name>
<sequence>MTRLAPILQEYFTSYLSGQRAASPATISTYRDTWRLLLGFLADQTGRPAHSLGLTDIDEHQVMAFLDHLEQHRGNSIATRNLRLSGIKSVMAFQAPRSPEHLDTISRIHAIPVKKNGRGDVSYLTADQLQVLLDAIGTDTWTGRRDKTMLALTAQAGLRINELIALRMTSLNLTAAAPHLTCTGKGRKQRTTPLTSAMATMLKTYIEERNRKPGDVLFPNPTGGSLSPDAIRKRLQRHAETAAAARPELARIRITAHTLRHTAAMTFLAAGIDAAVIALWLGHESIATTNIYLHADISVKQRALDRTRQPETPAGTYKPEDSLLTWLKSL</sequence>
<dbReference type="InterPro" id="IPR050090">
    <property type="entry name" value="Tyrosine_recombinase_XerCD"/>
</dbReference>
<dbReference type="PANTHER" id="PTHR30349:SF81">
    <property type="entry name" value="TYROSINE RECOMBINASE XERC"/>
    <property type="match status" value="1"/>
</dbReference>
<dbReference type="PROSITE" id="PS51900">
    <property type="entry name" value="CB"/>
    <property type="match status" value="1"/>
</dbReference>
<evidence type="ECO:0000256" key="4">
    <source>
        <dbReference type="PROSITE-ProRule" id="PRU01248"/>
    </source>
</evidence>